<evidence type="ECO:0000256" key="1">
    <source>
        <dbReference type="ARBA" id="ARBA00004123"/>
    </source>
</evidence>
<dbReference type="GO" id="GO:0003677">
    <property type="term" value="F:DNA binding"/>
    <property type="evidence" value="ECO:0007669"/>
    <property type="project" value="UniProtKB-KW"/>
</dbReference>
<feature type="compositionally biased region" description="Basic and acidic residues" evidence="7">
    <location>
        <begin position="72"/>
        <end position="81"/>
    </location>
</feature>
<dbReference type="AlphaFoldDB" id="A0A6N2BK44"/>
<evidence type="ECO:0000256" key="4">
    <source>
        <dbReference type="ARBA" id="ARBA00023163"/>
    </source>
</evidence>
<keyword evidence="4" id="KW-0804">Transcription</keyword>
<organism evidence="9">
    <name type="scientific">Solanum chilense</name>
    <name type="common">Tomato</name>
    <name type="synonym">Lycopersicon chilense</name>
    <dbReference type="NCBI Taxonomy" id="4083"/>
    <lineage>
        <taxon>Eukaryota</taxon>
        <taxon>Viridiplantae</taxon>
        <taxon>Streptophyta</taxon>
        <taxon>Embryophyta</taxon>
        <taxon>Tracheophyta</taxon>
        <taxon>Spermatophyta</taxon>
        <taxon>Magnoliopsida</taxon>
        <taxon>eudicotyledons</taxon>
        <taxon>Gunneridae</taxon>
        <taxon>Pentapetalae</taxon>
        <taxon>asterids</taxon>
        <taxon>lamiids</taxon>
        <taxon>Solanales</taxon>
        <taxon>Solanaceae</taxon>
        <taxon>Solanoideae</taxon>
        <taxon>Solaneae</taxon>
        <taxon>Solanum</taxon>
        <taxon>Solanum subgen. Lycopersicon</taxon>
    </lineage>
</organism>
<accession>A0A6N2BK44</accession>
<proteinExistence type="predicted"/>
<evidence type="ECO:0000256" key="7">
    <source>
        <dbReference type="SAM" id="MobiDB-lite"/>
    </source>
</evidence>
<evidence type="ECO:0000256" key="2">
    <source>
        <dbReference type="ARBA" id="ARBA00023015"/>
    </source>
</evidence>
<feature type="compositionally biased region" description="Acidic residues" evidence="7">
    <location>
        <begin position="85"/>
        <end position="103"/>
    </location>
</feature>
<evidence type="ECO:0000256" key="3">
    <source>
        <dbReference type="ARBA" id="ARBA00023125"/>
    </source>
</evidence>
<reference evidence="9" key="1">
    <citation type="submission" date="2019-05" db="EMBL/GenBank/DDBJ databases">
        <title>The de novo reference genome and transcriptome assemblies of the wild tomato species Solanum chilense.</title>
        <authorList>
            <person name="Stam R."/>
            <person name="Nosenko T."/>
            <person name="Hoerger A.C."/>
            <person name="Stephan W."/>
            <person name="Seidel M.A."/>
            <person name="Kuhn J.M.M."/>
            <person name="Haberer G."/>
            <person name="Tellier A."/>
        </authorList>
    </citation>
    <scope>NUCLEOTIDE SEQUENCE</scope>
    <source>
        <tissue evidence="9">Mature leaves</tissue>
    </source>
</reference>
<dbReference type="EMBL" id="RXGB01003110">
    <property type="protein sequence ID" value="TMW93099.1"/>
    <property type="molecule type" value="Genomic_DNA"/>
</dbReference>
<comment type="subcellular location">
    <subcellularLocation>
        <location evidence="1">Nucleus</location>
    </subcellularLocation>
</comment>
<feature type="domain" description="MADS-box" evidence="8">
    <location>
        <begin position="1"/>
        <end position="57"/>
    </location>
</feature>
<evidence type="ECO:0000256" key="6">
    <source>
        <dbReference type="SAM" id="Coils"/>
    </source>
</evidence>
<gene>
    <name evidence="9" type="ORF">EJD97_012193</name>
</gene>
<dbReference type="SUPFAM" id="SSF55455">
    <property type="entry name" value="SRF-like"/>
    <property type="match status" value="1"/>
</dbReference>
<feature type="coiled-coil region" evidence="6">
    <location>
        <begin position="107"/>
        <end position="134"/>
    </location>
</feature>
<keyword evidence="2" id="KW-0805">Transcription regulation</keyword>
<dbReference type="Gene3D" id="3.40.1810.10">
    <property type="entry name" value="Transcription factor, MADS-box"/>
    <property type="match status" value="1"/>
</dbReference>
<sequence length="134" mass="15465">MAEEDEIKRRTNNPKSYQVRKECIKRKSMELATLCDIKVCTVITGPNGELQTWPDDFDACKQVLDLYSQNLKPEKKYKESSTPESEPEPEPEPEPEQGEEEGEKDLLTLVESTLAAVNRRIRTLENKGKRKRIE</sequence>
<dbReference type="PROSITE" id="PS50066">
    <property type="entry name" value="MADS_BOX_2"/>
    <property type="match status" value="1"/>
</dbReference>
<keyword evidence="6" id="KW-0175">Coiled coil</keyword>
<dbReference type="GO" id="GO:0005634">
    <property type="term" value="C:nucleus"/>
    <property type="evidence" value="ECO:0007669"/>
    <property type="project" value="UniProtKB-SubCell"/>
</dbReference>
<dbReference type="InterPro" id="IPR002100">
    <property type="entry name" value="TF_MADSbox"/>
</dbReference>
<keyword evidence="5" id="KW-0539">Nucleus</keyword>
<name>A0A6N2BK44_SOLCI</name>
<comment type="caution">
    <text evidence="9">The sequence shown here is derived from an EMBL/GenBank/DDBJ whole genome shotgun (WGS) entry which is preliminary data.</text>
</comment>
<evidence type="ECO:0000256" key="5">
    <source>
        <dbReference type="ARBA" id="ARBA00023242"/>
    </source>
</evidence>
<evidence type="ECO:0000313" key="9">
    <source>
        <dbReference type="EMBL" id="TMW93099.1"/>
    </source>
</evidence>
<dbReference type="Pfam" id="PF00319">
    <property type="entry name" value="SRF-TF"/>
    <property type="match status" value="1"/>
</dbReference>
<dbReference type="InterPro" id="IPR036879">
    <property type="entry name" value="TF_MADSbox_sf"/>
</dbReference>
<protein>
    <recommendedName>
        <fullName evidence="8">MADS-box domain-containing protein</fullName>
    </recommendedName>
</protein>
<keyword evidence="3" id="KW-0238">DNA-binding</keyword>
<feature type="region of interest" description="Disordered" evidence="7">
    <location>
        <begin position="71"/>
        <end position="107"/>
    </location>
</feature>
<evidence type="ECO:0000259" key="8">
    <source>
        <dbReference type="PROSITE" id="PS50066"/>
    </source>
</evidence>
<dbReference type="GO" id="GO:0046983">
    <property type="term" value="F:protein dimerization activity"/>
    <property type="evidence" value="ECO:0007669"/>
    <property type="project" value="InterPro"/>
</dbReference>